<comment type="caution">
    <text evidence="1">The sequence shown here is derived from an EMBL/GenBank/DDBJ whole genome shotgun (WGS) entry which is preliminary data.</text>
</comment>
<dbReference type="InParanoid" id="A0A0V1AP69"/>
<organism evidence="1 2">
    <name type="scientific">Trichinella spiralis</name>
    <name type="common">Trichina worm</name>
    <dbReference type="NCBI Taxonomy" id="6334"/>
    <lineage>
        <taxon>Eukaryota</taxon>
        <taxon>Metazoa</taxon>
        <taxon>Ecdysozoa</taxon>
        <taxon>Nematoda</taxon>
        <taxon>Enoplea</taxon>
        <taxon>Dorylaimia</taxon>
        <taxon>Trichinellida</taxon>
        <taxon>Trichinellidae</taxon>
        <taxon>Trichinella</taxon>
    </lineage>
</organism>
<evidence type="ECO:0000313" key="2">
    <source>
        <dbReference type="Proteomes" id="UP000054776"/>
    </source>
</evidence>
<accession>A0A0V1AP69</accession>
<keyword evidence="2" id="KW-1185">Reference proteome</keyword>
<dbReference type="Proteomes" id="UP000054776">
    <property type="component" value="Unassembled WGS sequence"/>
</dbReference>
<name>A0A0V1AP69_TRISP</name>
<evidence type="ECO:0000313" key="1">
    <source>
        <dbReference type="EMBL" id="KRY26429.1"/>
    </source>
</evidence>
<sequence>MQRHEIALHGKLAPVDLTLHKRSNLIFYNATIINYSSRKNCTKMANENGLKIRNGQFDPTHNTKSYNIGILMSRFSGSTYHVTFTDCWTSFHEGCLLANQYAQYACLKTPANGKRGATWHAANC</sequence>
<gene>
    <name evidence="1" type="ORF">T01_11094</name>
</gene>
<proteinExistence type="predicted"/>
<dbReference type="AlphaFoldDB" id="A0A0V1AP69"/>
<protein>
    <submittedName>
        <fullName evidence="1">Uncharacterized protein</fullName>
    </submittedName>
</protein>
<reference evidence="1 2" key="1">
    <citation type="submission" date="2015-01" db="EMBL/GenBank/DDBJ databases">
        <title>Evolution of Trichinella species and genotypes.</title>
        <authorList>
            <person name="Korhonen P.K."/>
            <person name="Edoardo P."/>
            <person name="Giuseppe L.R."/>
            <person name="Gasser R.B."/>
        </authorList>
    </citation>
    <scope>NUCLEOTIDE SEQUENCE [LARGE SCALE GENOMIC DNA]</scope>
    <source>
        <strain evidence="1">ISS3</strain>
    </source>
</reference>
<dbReference type="EMBL" id="JYDH01000434">
    <property type="protein sequence ID" value="KRY26429.1"/>
    <property type="molecule type" value="Genomic_DNA"/>
</dbReference>